<keyword evidence="2" id="KW-1185">Reference proteome</keyword>
<comment type="caution">
    <text evidence="1">The sequence shown here is derived from an EMBL/GenBank/DDBJ whole genome shotgun (WGS) entry which is preliminary data.</text>
</comment>
<organism evidence="1 2">
    <name type="scientific">Apiospora arundinis</name>
    <dbReference type="NCBI Taxonomy" id="335852"/>
    <lineage>
        <taxon>Eukaryota</taxon>
        <taxon>Fungi</taxon>
        <taxon>Dikarya</taxon>
        <taxon>Ascomycota</taxon>
        <taxon>Pezizomycotina</taxon>
        <taxon>Sordariomycetes</taxon>
        <taxon>Xylariomycetidae</taxon>
        <taxon>Amphisphaeriales</taxon>
        <taxon>Apiosporaceae</taxon>
        <taxon>Apiospora</taxon>
    </lineage>
</organism>
<evidence type="ECO:0000313" key="2">
    <source>
        <dbReference type="Proteomes" id="UP001390339"/>
    </source>
</evidence>
<gene>
    <name evidence="1" type="ORF">PGQ11_013002</name>
</gene>
<accession>A0ABR2I6C6</accession>
<dbReference type="EMBL" id="JAPCWZ010000007">
    <property type="protein sequence ID" value="KAK8857090.1"/>
    <property type="molecule type" value="Genomic_DNA"/>
</dbReference>
<sequence>MDSIPSPTVFFFPVTCLAQSGATVYVQESGSTSISKHKVPSRAELDFGLLEAPSNIGDTSLLIEGLESLLRASSPLTWRISPLKPASLRRQFLFLSGRYHGCAATTSS</sequence>
<proteinExistence type="predicted"/>
<protein>
    <submittedName>
        <fullName evidence="1">Uncharacterized protein</fullName>
    </submittedName>
</protein>
<reference evidence="1 2" key="1">
    <citation type="journal article" date="2024" name="IMA Fungus">
        <title>Apiospora arundinis, a panoply of carbohydrate-active enzymes and secondary metabolites.</title>
        <authorList>
            <person name="Sorensen T."/>
            <person name="Petersen C."/>
            <person name="Muurmann A.T."/>
            <person name="Christiansen J.V."/>
            <person name="Brundto M.L."/>
            <person name="Overgaard C.K."/>
            <person name="Boysen A.T."/>
            <person name="Wollenberg R.D."/>
            <person name="Larsen T.O."/>
            <person name="Sorensen J.L."/>
            <person name="Nielsen K.L."/>
            <person name="Sondergaard T.E."/>
        </authorList>
    </citation>
    <scope>NUCLEOTIDE SEQUENCE [LARGE SCALE GENOMIC DNA]</scope>
    <source>
        <strain evidence="1 2">AAU 773</strain>
    </source>
</reference>
<dbReference type="Proteomes" id="UP001390339">
    <property type="component" value="Unassembled WGS sequence"/>
</dbReference>
<evidence type="ECO:0000313" key="1">
    <source>
        <dbReference type="EMBL" id="KAK8857090.1"/>
    </source>
</evidence>
<name>A0ABR2I6C6_9PEZI</name>